<protein>
    <recommendedName>
        <fullName evidence="3">Tick transposon</fullName>
    </recommendedName>
</protein>
<name>A0A9J6FFR0_HAELO</name>
<reference evidence="1 2" key="1">
    <citation type="journal article" date="2020" name="Cell">
        <title>Large-Scale Comparative Analyses of Tick Genomes Elucidate Their Genetic Diversity and Vector Capacities.</title>
        <authorList>
            <consortium name="Tick Genome and Microbiome Consortium (TIGMIC)"/>
            <person name="Jia N."/>
            <person name="Wang J."/>
            <person name="Shi W."/>
            <person name="Du L."/>
            <person name="Sun Y."/>
            <person name="Zhan W."/>
            <person name="Jiang J.F."/>
            <person name="Wang Q."/>
            <person name="Zhang B."/>
            <person name="Ji P."/>
            <person name="Bell-Sakyi L."/>
            <person name="Cui X.M."/>
            <person name="Yuan T.T."/>
            <person name="Jiang B.G."/>
            <person name="Yang W.F."/>
            <person name="Lam T.T."/>
            <person name="Chang Q.C."/>
            <person name="Ding S.J."/>
            <person name="Wang X.J."/>
            <person name="Zhu J.G."/>
            <person name="Ruan X.D."/>
            <person name="Zhao L."/>
            <person name="Wei J.T."/>
            <person name="Ye R.Z."/>
            <person name="Que T.C."/>
            <person name="Du C.H."/>
            <person name="Zhou Y.H."/>
            <person name="Cheng J.X."/>
            <person name="Dai P.F."/>
            <person name="Guo W.B."/>
            <person name="Han X.H."/>
            <person name="Huang E.J."/>
            <person name="Li L.F."/>
            <person name="Wei W."/>
            <person name="Gao Y.C."/>
            <person name="Liu J.Z."/>
            <person name="Shao H.Z."/>
            <person name="Wang X."/>
            <person name="Wang C.C."/>
            <person name="Yang T.C."/>
            <person name="Huo Q.B."/>
            <person name="Li W."/>
            <person name="Chen H.Y."/>
            <person name="Chen S.E."/>
            <person name="Zhou L.G."/>
            <person name="Ni X.B."/>
            <person name="Tian J.H."/>
            <person name="Sheng Y."/>
            <person name="Liu T."/>
            <person name="Pan Y.S."/>
            <person name="Xia L.Y."/>
            <person name="Li J."/>
            <person name="Zhao F."/>
            <person name="Cao W.C."/>
        </authorList>
    </citation>
    <scope>NUCLEOTIDE SEQUENCE [LARGE SCALE GENOMIC DNA]</scope>
    <source>
        <strain evidence="1">HaeL-2018</strain>
    </source>
</reference>
<dbReference type="VEuPathDB" id="VectorBase:HLOH_042628"/>
<evidence type="ECO:0008006" key="3">
    <source>
        <dbReference type="Google" id="ProtNLM"/>
    </source>
</evidence>
<organism evidence="1 2">
    <name type="scientific">Haemaphysalis longicornis</name>
    <name type="common">Bush tick</name>
    <dbReference type="NCBI Taxonomy" id="44386"/>
    <lineage>
        <taxon>Eukaryota</taxon>
        <taxon>Metazoa</taxon>
        <taxon>Ecdysozoa</taxon>
        <taxon>Arthropoda</taxon>
        <taxon>Chelicerata</taxon>
        <taxon>Arachnida</taxon>
        <taxon>Acari</taxon>
        <taxon>Parasitiformes</taxon>
        <taxon>Ixodida</taxon>
        <taxon>Ixodoidea</taxon>
        <taxon>Ixodidae</taxon>
        <taxon>Haemaphysalinae</taxon>
        <taxon>Haemaphysalis</taxon>
    </lineage>
</organism>
<keyword evidence="2" id="KW-1185">Reference proteome</keyword>
<accession>A0A9J6FFR0</accession>
<comment type="caution">
    <text evidence="1">The sequence shown here is derived from an EMBL/GenBank/DDBJ whole genome shotgun (WGS) entry which is preliminary data.</text>
</comment>
<dbReference type="Proteomes" id="UP000821853">
    <property type="component" value="Chromosome 1"/>
</dbReference>
<dbReference type="OrthoDB" id="6534677at2759"/>
<sequence length="198" mass="22693">MSGQLGVAKTWKVLKAMMEPTATRTEHANRLARLVHQYPGTDQELIDDLKAKYLQTDRRGKGASRSPSPPSLRTAYREILLEQRLGRRRFPAPHPSLTRLEEVLLRQLHTNTLPIPATLHKYYPDIYPTPQCPHCDQTGDLLHTMWHCTQNPNMKNITPNNRSTTQWEATLLNPHPACQKWLADRAERATRRPLAAPD</sequence>
<dbReference type="AlphaFoldDB" id="A0A9J6FFR0"/>
<dbReference type="EMBL" id="JABSTR010000001">
    <property type="protein sequence ID" value="KAH9361184.1"/>
    <property type="molecule type" value="Genomic_DNA"/>
</dbReference>
<evidence type="ECO:0000313" key="1">
    <source>
        <dbReference type="EMBL" id="KAH9361184.1"/>
    </source>
</evidence>
<gene>
    <name evidence="1" type="ORF">HPB48_001542</name>
</gene>
<proteinExistence type="predicted"/>
<evidence type="ECO:0000313" key="2">
    <source>
        <dbReference type="Proteomes" id="UP000821853"/>
    </source>
</evidence>
<dbReference type="OMA" id="WKVLKAM"/>